<keyword evidence="8 17" id="KW-0732">Signal</keyword>
<dbReference type="AlphaFoldDB" id="A0A6A5ZYN7"/>
<evidence type="ECO:0000256" key="15">
    <source>
        <dbReference type="SAM" id="MobiDB-lite"/>
    </source>
</evidence>
<feature type="domain" description="CFEM" evidence="18">
    <location>
        <begin position="5"/>
        <end position="117"/>
    </location>
</feature>
<keyword evidence="9 16" id="KW-1133">Transmembrane helix</keyword>
<keyword evidence="5" id="KW-0964">Secreted</keyword>
<dbReference type="InterPro" id="IPR052337">
    <property type="entry name" value="SAT4-like"/>
</dbReference>
<keyword evidence="20" id="KW-1185">Reference proteome</keyword>
<evidence type="ECO:0000256" key="16">
    <source>
        <dbReference type="SAM" id="Phobius"/>
    </source>
</evidence>
<evidence type="ECO:0000256" key="17">
    <source>
        <dbReference type="SAM" id="SignalP"/>
    </source>
</evidence>
<feature type="transmembrane region" description="Helical" evidence="16">
    <location>
        <begin position="217"/>
        <end position="241"/>
    </location>
</feature>
<dbReference type="GeneID" id="54404913"/>
<evidence type="ECO:0000313" key="19">
    <source>
        <dbReference type="EMBL" id="KAF2123897.1"/>
    </source>
</evidence>
<evidence type="ECO:0000256" key="12">
    <source>
        <dbReference type="ARBA" id="ARBA00023288"/>
    </source>
</evidence>
<feature type="transmembrane region" description="Helical" evidence="16">
    <location>
        <begin position="136"/>
        <end position="156"/>
    </location>
</feature>
<dbReference type="Proteomes" id="UP000799771">
    <property type="component" value="Unassembled WGS sequence"/>
</dbReference>
<sequence>MRLGSLIAFVAAFATSVRAQSVLQQLAKQMPSCAVACITEELPKSQCATNLTSECLCTNVALKTAVAACTLQTCSVYETLQTKNVNSQGCGEPVRYKGDQFIIIGITGIIFAVVAFALRMAASLGRDGRPLGWDDATMAVVVALAIPPAVFAPMLVDNGLGRDIWTLKADQITNFLKLFFMGEIFYVLALGISKISILFSFLRVFPAKDFRMQVYGVMGLSVAFTVAFFFATTFQCIPVSFAWTTWDGLHEGRCNNVHLQGWISAGINIALDMIVMMLPLKHLWNLNMNLKKKIMVIAMFSVGIFVIFTSSIRLYSLVHFANSKNLTWDYVEAGYWSLIEIDVSIFCGCMPAHRMVFVKAWQKLETTYNSSKAKSTNVSGNSNSTNSRVTTTSKMSRTSVKPIAGDESDFIPLVDVENESHSDQKSMA</sequence>
<reference evidence="19" key="1">
    <citation type="journal article" date="2020" name="Stud. Mycol.">
        <title>101 Dothideomycetes genomes: a test case for predicting lifestyles and emergence of pathogens.</title>
        <authorList>
            <person name="Haridas S."/>
            <person name="Albert R."/>
            <person name="Binder M."/>
            <person name="Bloem J."/>
            <person name="Labutti K."/>
            <person name="Salamov A."/>
            <person name="Andreopoulos B."/>
            <person name="Baker S."/>
            <person name="Barry K."/>
            <person name="Bills G."/>
            <person name="Bluhm B."/>
            <person name="Cannon C."/>
            <person name="Castanera R."/>
            <person name="Culley D."/>
            <person name="Daum C."/>
            <person name="Ezra D."/>
            <person name="Gonzalez J."/>
            <person name="Henrissat B."/>
            <person name="Kuo A."/>
            <person name="Liang C."/>
            <person name="Lipzen A."/>
            <person name="Lutzoni F."/>
            <person name="Magnuson J."/>
            <person name="Mondo S."/>
            <person name="Nolan M."/>
            <person name="Ohm R."/>
            <person name="Pangilinan J."/>
            <person name="Park H.-J."/>
            <person name="Ramirez L."/>
            <person name="Alfaro M."/>
            <person name="Sun H."/>
            <person name="Tritt A."/>
            <person name="Yoshinaga Y."/>
            <person name="Zwiers L.-H."/>
            <person name="Turgeon B."/>
            <person name="Goodwin S."/>
            <person name="Spatafora J."/>
            <person name="Crous P."/>
            <person name="Grigoriev I."/>
        </authorList>
    </citation>
    <scope>NUCLEOTIDE SEQUENCE</scope>
    <source>
        <strain evidence="19">CBS 119687</strain>
    </source>
</reference>
<feature type="disulfide bond" evidence="14">
    <location>
        <begin position="57"/>
        <end position="90"/>
    </location>
</feature>
<comment type="caution">
    <text evidence="14">Lacks conserved residue(s) required for the propagation of feature annotation.</text>
</comment>
<keyword evidence="10 16" id="KW-0472">Membrane</keyword>
<evidence type="ECO:0000256" key="1">
    <source>
        <dbReference type="ARBA" id="ARBA00004141"/>
    </source>
</evidence>
<dbReference type="PANTHER" id="PTHR33048:SF160">
    <property type="entry name" value="SAT4 FAMILY MEMBRANE PROTEIN"/>
    <property type="match status" value="1"/>
</dbReference>
<feature type="transmembrane region" description="Helical" evidence="16">
    <location>
        <begin position="296"/>
        <end position="315"/>
    </location>
</feature>
<dbReference type="GO" id="GO:0098552">
    <property type="term" value="C:side of membrane"/>
    <property type="evidence" value="ECO:0007669"/>
    <property type="project" value="UniProtKB-KW"/>
</dbReference>
<evidence type="ECO:0000256" key="5">
    <source>
        <dbReference type="ARBA" id="ARBA00022525"/>
    </source>
</evidence>
<dbReference type="EMBL" id="ML977521">
    <property type="protein sequence ID" value="KAF2123897.1"/>
    <property type="molecule type" value="Genomic_DNA"/>
</dbReference>
<evidence type="ECO:0000256" key="6">
    <source>
        <dbReference type="ARBA" id="ARBA00022622"/>
    </source>
</evidence>
<evidence type="ECO:0000256" key="9">
    <source>
        <dbReference type="ARBA" id="ARBA00022989"/>
    </source>
</evidence>
<feature type="signal peptide" evidence="17">
    <location>
        <begin position="1"/>
        <end position="19"/>
    </location>
</feature>
<evidence type="ECO:0000256" key="8">
    <source>
        <dbReference type="ARBA" id="ARBA00022729"/>
    </source>
</evidence>
<evidence type="ECO:0000313" key="20">
    <source>
        <dbReference type="Proteomes" id="UP000799771"/>
    </source>
</evidence>
<dbReference type="InterPro" id="IPR008427">
    <property type="entry name" value="Extracellular_membr_CFEM_dom"/>
</dbReference>
<evidence type="ECO:0000256" key="4">
    <source>
        <dbReference type="ARBA" id="ARBA00010031"/>
    </source>
</evidence>
<comment type="subcellular location">
    <subcellularLocation>
        <location evidence="2">Membrane</location>
        <topology evidence="2">Lipid-anchor</topology>
        <topology evidence="2">GPI-anchor</topology>
    </subcellularLocation>
    <subcellularLocation>
        <location evidence="1">Membrane</location>
        <topology evidence="1">Multi-pass membrane protein</topology>
    </subcellularLocation>
    <subcellularLocation>
        <location evidence="3">Secreted</location>
    </subcellularLocation>
</comment>
<feature type="transmembrane region" description="Helical" evidence="16">
    <location>
        <begin position="261"/>
        <end position="284"/>
    </location>
</feature>
<dbReference type="InterPro" id="IPR049326">
    <property type="entry name" value="Rhodopsin_dom_fungi"/>
</dbReference>
<evidence type="ECO:0000256" key="10">
    <source>
        <dbReference type="ARBA" id="ARBA00023136"/>
    </source>
</evidence>
<feature type="transmembrane region" description="Helical" evidence="16">
    <location>
        <begin position="184"/>
        <end position="205"/>
    </location>
</feature>
<feature type="chain" id="PRO_5025337821" description="CFEM domain-containing protein" evidence="17">
    <location>
        <begin position="20"/>
        <end position="428"/>
    </location>
</feature>
<comment type="similarity">
    <text evidence="13">Belongs to the SAT4 family.</text>
</comment>
<keyword evidence="11 14" id="KW-1015">Disulfide bond</keyword>
<dbReference type="RefSeq" id="XP_033518290.1">
    <property type="nucleotide sequence ID" value="XM_033664481.1"/>
</dbReference>
<evidence type="ECO:0000256" key="11">
    <source>
        <dbReference type="ARBA" id="ARBA00023157"/>
    </source>
</evidence>
<keyword evidence="7 16" id="KW-0812">Transmembrane</keyword>
<dbReference type="GO" id="GO:0005576">
    <property type="term" value="C:extracellular region"/>
    <property type="evidence" value="ECO:0007669"/>
    <property type="project" value="UniProtKB-SubCell"/>
</dbReference>
<evidence type="ECO:0000256" key="3">
    <source>
        <dbReference type="ARBA" id="ARBA00004613"/>
    </source>
</evidence>
<evidence type="ECO:0000256" key="7">
    <source>
        <dbReference type="ARBA" id="ARBA00022692"/>
    </source>
</evidence>
<evidence type="ECO:0000256" key="14">
    <source>
        <dbReference type="PROSITE-ProRule" id="PRU01356"/>
    </source>
</evidence>
<keyword evidence="6" id="KW-0325">Glycoprotein</keyword>
<dbReference type="OrthoDB" id="5378633at2759"/>
<keyword evidence="6" id="KW-0336">GPI-anchor</keyword>
<feature type="compositionally biased region" description="Low complexity" evidence="15">
    <location>
        <begin position="375"/>
        <end position="393"/>
    </location>
</feature>
<dbReference type="Pfam" id="PF05730">
    <property type="entry name" value="CFEM"/>
    <property type="match status" value="1"/>
</dbReference>
<name>A0A6A5ZYN7_9PLEO</name>
<proteinExistence type="inferred from homology"/>
<dbReference type="Pfam" id="PF20684">
    <property type="entry name" value="Fung_rhodopsin"/>
    <property type="match status" value="1"/>
</dbReference>
<dbReference type="PANTHER" id="PTHR33048">
    <property type="entry name" value="PTH11-LIKE INTEGRAL MEMBRANE PROTEIN (AFU_ORTHOLOGUE AFUA_5G11245)"/>
    <property type="match status" value="1"/>
</dbReference>
<organism evidence="19 20">
    <name type="scientific">Dothidotthia symphoricarpi CBS 119687</name>
    <dbReference type="NCBI Taxonomy" id="1392245"/>
    <lineage>
        <taxon>Eukaryota</taxon>
        <taxon>Fungi</taxon>
        <taxon>Dikarya</taxon>
        <taxon>Ascomycota</taxon>
        <taxon>Pezizomycotina</taxon>
        <taxon>Dothideomycetes</taxon>
        <taxon>Pleosporomycetidae</taxon>
        <taxon>Pleosporales</taxon>
        <taxon>Dothidotthiaceae</taxon>
        <taxon>Dothidotthia</taxon>
    </lineage>
</organism>
<feature type="region of interest" description="Disordered" evidence="15">
    <location>
        <begin position="372"/>
        <end position="398"/>
    </location>
</feature>
<gene>
    <name evidence="19" type="ORF">P153DRAFT_302951</name>
</gene>
<accession>A0A6A5ZYN7</accession>
<comment type="similarity">
    <text evidence="4">Belongs to the RBT5 family.</text>
</comment>
<protein>
    <recommendedName>
        <fullName evidence="18">CFEM domain-containing protein</fullName>
    </recommendedName>
</protein>
<evidence type="ECO:0000259" key="18">
    <source>
        <dbReference type="PROSITE" id="PS52012"/>
    </source>
</evidence>
<dbReference type="PROSITE" id="PS52012">
    <property type="entry name" value="CFEM"/>
    <property type="match status" value="1"/>
</dbReference>
<evidence type="ECO:0000256" key="13">
    <source>
        <dbReference type="ARBA" id="ARBA00038359"/>
    </source>
</evidence>
<keyword evidence="12" id="KW-0449">Lipoprotein</keyword>
<evidence type="ECO:0000256" key="2">
    <source>
        <dbReference type="ARBA" id="ARBA00004589"/>
    </source>
</evidence>
<feature type="transmembrane region" description="Helical" evidence="16">
    <location>
        <begin position="101"/>
        <end position="124"/>
    </location>
</feature>